<organism evidence="1 2">
    <name type="scientific">Favolaschia claudopus</name>
    <dbReference type="NCBI Taxonomy" id="2862362"/>
    <lineage>
        <taxon>Eukaryota</taxon>
        <taxon>Fungi</taxon>
        <taxon>Dikarya</taxon>
        <taxon>Basidiomycota</taxon>
        <taxon>Agaricomycotina</taxon>
        <taxon>Agaricomycetes</taxon>
        <taxon>Agaricomycetidae</taxon>
        <taxon>Agaricales</taxon>
        <taxon>Marasmiineae</taxon>
        <taxon>Mycenaceae</taxon>
        <taxon>Favolaschia</taxon>
    </lineage>
</organism>
<comment type="caution">
    <text evidence="1">The sequence shown here is derived from an EMBL/GenBank/DDBJ whole genome shotgun (WGS) entry which is preliminary data.</text>
</comment>
<evidence type="ECO:0000313" key="1">
    <source>
        <dbReference type="EMBL" id="KAK7061186.1"/>
    </source>
</evidence>
<proteinExistence type="predicted"/>
<dbReference type="AlphaFoldDB" id="A0AAW0E7C3"/>
<accession>A0AAW0E7C3</accession>
<name>A0AAW0E7C3_9AGAR</name>
<dbReference type="Proteomes" id="UP001362999">
    <property type="component" value="Unassembled WGS sequence"/>
</dbReference>
<reference evidence="1 2" key="1">
    <citation type="journal article" date="2024" name="J Genomics">
        <title>Draft genome sequencing and assembly of Favolaschia claudopus CIRM-BRFM 2984 isolated from oak limbs.</title>
        <authorList>
            <person name="Navarro D."/>
            <person name="Drula E."/>
            <person name="Chaduli D."/>
            <person name="Cazenave R."/>
            <person name="Ahrendt S."/>
            <person name="Wang J."/>
            <person name="Lipzen A."/>
            <person name="Daum C."/>
            <person name="Barry K."/>
            <person name="Grigoriev I.V."/>
            <person name="Favel A."/>
            <person name="Rosso M.N."/>
            <person name="Martin F."/>
        </authorList>
    </citation>
    <scope>NUCLEOTIDE SEQUENCE [LARGE SCALE GENOMIC DNA]</scope>
    <source>
        <strain evidence="1 2">CIRM-BRFM 2984</strain>
    </source>
</reference>
<gene>
    <name evidence="1" type="ORF">R3P38DRAFT_3250573</name>
</gene>
<protein>
    <submittedName>
        <fullName evidence="1">Uncharacterized protein</fullName>
    </submittedName>
</protein>
<sequence>MSTPGALHLALILAQVYINRETTDTFEWIFDTLRELECQILGASWSLLKTNQPKYSGIYTENPAEFATCFVKLCSVHVLCGIKDFRGMVSDADFWCLQNFQHLKSH</sequence>
<dbReference type="EMBL" id="JAWWNJ010000002">
    <property type="protein sequence ID" value="KAK7061186.1"/>
    <property type="molecule type" value="Genomic_DNA"/>
</dbReference>
<keyword evidence="2" id="KW-1185">Reference proteome</keyword>
<evidence type="ECO:0000313" key="2">
    <source>
        <dbReference type="Proteomes" id="UP001362999"/>
    </source>
</evidence>